<evidence type="ECO:0000256" key="2">
    <source>
        <dbReference type="SAM" id="MobiDB-lite"/>
    </source>
</evidence>
<accession>A0A8H3UZM6</accession>
<dbReference type="PANTHER" id="PTHR24067">
    <property type="entry name" value="UBIQUITIN-CONJUGATING ENZYME E2"/>
    <property type="match status" value="1"/>
</dbReference>
<sequence>MAQPQTHQTRLLASRRLADIDELVSKPYPGIELRVQETNVAELCLVLSPPEQKPLHLKIHLGPDYPLSPPTVSIQSSVEHPNIFGSYICASILNDGEAYTPAYTLKGIAIQLLSFFASDSIEQDYGAVINRSDYSKYSEHRFLVDPTAYTCQDCGFGKDNSGAAMSMNAISNALPSAGAIVAAPHTCPIAELSDDMLLEICEKLETEDLLRAASAWEPFRRMLHTITPTRNLRCFTLKKGFKEANLGIGVHAERGSLQSEFDLLSSSAFTTLRVRRSIHGLYFEHWLPLPLSQAHWHRVRGSLLNDSLDNIRRSMTQSSPITYVQVLYTFMNDVVVRLSKAASDGPAEVARSRDAQKSTLLHASEKAVESYLSLFHLLVCMAHDDPTIVTAARGQLDRFLGGQVDKSAVPNVGHLLISRLLTDIDSGGNAENAEDVTIAIVKEAVTRNVVWMLDAKGAGMAELSYIEPSATSDYRLRKTFDASRTSYQLLMFLNLMRRFVLGTHTKGALTLDSMQQTLFRTHGVPGPGVAAGIAQSIRQIQKVDNFVDFLRAMDVKVLPKKSEFVNFLKKTVTESMERGYSKWALTQERALGLRLIVEPGVERVEGVEPVSFFGQNPSFFPGQAHGRQTGGQRGGRGMGMGMGMGRGRGRR</sequence>
<dbReference type="SMART" id="SM00212">
    <property type="entry name" value="UBCc"/>
    <property type="match status" value="1"/>
</dbReference>
<evidence type="ECO:0000313" key="4">
    <source>
        <dbReference type="EMBL" id="KAE9978538.1"/>
    </source>
</evidence>
<dbReference type="Pfam" id="PF00179">
    <property type="entry name" value="UQ_con"/>
    <property type="match status" value="1"/>
</dbReference>
<dbReference type="AlphaFoldDB" id="A0A8H3UZM6"/>
<organism evidence="4 5">
    <name type="scientific">Venturia inaequalis</name>
    <name type="common">Apple scab fungus</name>
    <dbReference type="NCBI Taxonomy" id="5025"/>
    <lineage>
        <taxon>Eukaryota</taxon>
        <taxon>Fungi</taxon>
        <taxon>Dikarya</taxon>
        <taxon>Ascomycota</taxon>
        <taxon>Pezizomycotina</taxon>
        <taxon>Dothideomycetes</taxon>
        <taxon>Pleosporomycetidae</taxon>
        <taxon>Venturiales</taxon>
        <taxon>Venturiaceae</taxon>
        <taxon>Venturia</taxon>
    </lineage>
</organism>
<protein>
    <recommendedName>
        <fullName evidence="3">UBC core domain-containing protein</fullName>
    </recommendedName>
</protein>
<dbReference type="InterPro" id="IPR050113">
    <property type="entry name" value="Ub_conjugating_enzyme"/>
</dbReference>
<evidence type="ECO:0000259" key="3">
    <source>
        <dbReference type="PROSITE" id="PS50127"/>
    </source>
</evidence>
<evidence type="ECO:0000313" key="5">
    <source>
        <dbReference type="Proteomes" id="UP000490939"/>
    </source>
</evidence>
<feature type="region of interest" description="Disordered" evidence="2">
    <location>
        <begin position="618"/>
        <end position="651"/>
    </location>
</feature>
<feature type="compositionally biased region" description="Gly residues" evidence="2">
    <location>
        <begin position="628"/>
        <end position="651"/>
    </location>
</feature>
<comment type="caution">
    <text evidence="4">The sequence shown here is derived from an EMBL/GenBank/DDBJ whole genome shotgun (WGS) entry which is preliminary data.</text>
</comment>
<proteinExistence type="predicted"/>
<evidence type="ECO:0000256" key="1">
    <source>
        <dbReference type="ARBA" id="ARBA00022786"/>
    </source>
</evidence>
<dbReference type="InterPro" id="IPR000608">
    <property type="entry name" value="UBC"/>
</dbReference>
<dbReference type="EMBL" id="WNWR01000440">
    <property type="protein sequence ID" value="KAE9978538.1"/>
    <property type="molecule type" value="Genomic_DNA"/>
</dbReference>
<dbReference type="PROSITE" id="PS50127">
    <property type="entry name" value="UBC_2"/>
    <property type="match status" value="1"/>
</dbReference>
<dbReference type="SUPFAM" id="SSF54495">
    <property type="entry name" value="UBC-like"/>
    <property type="match status" value="1"/>
</dbReference>
<reference evidence="4 5" key="1">
    <citation type="submission" date="2019-07" db="EMBL/GenBank/DDBJ databases">
        <title>Venturia inaequalis Genome Resource.</title>
        <authorList>
            <person name="Lichtner F.J."/>
        </authorList>
    </citation>
    <scope>NUCLEOTIDE SEQUENCE [LARGE SCALE GENOMIC DNA]</scope>
    <source>
        <strain evidence="4 5">DMI_063113</strain>
    </source>
</reference>
<gene>
    <name evidence="4" type="ORF">EG327_007391</name>
</gene>
<keyword evidence="5" id="KW-1185">Reference proteome</keyword>
<name>A0A8H3UZM6_VENIN</name>
<dbReference type="Proteomes" id="UP000490939">
    <property type="component" value="Unassembled WGS sequence"/>
</dbReference>
<feature type="domain" description="UBC core" evidence="3">
    <location>
        <begin position="3"/>
        <end position="162"/>
    </location>
</feature>
<dbReference type="InterPro" id="IPR016135">
    <property type="entry name" value="UBQ-conjugating_enzyme/RWD"/>
</dbReference>
<keyword evidence="1" id="KW-0833">Ubl conjugation pathway</keyword>
<dbReference type="Gene3D" id="3.10.110.10">
    <property type="entry name" value="Ubiquitin Conjugating Enzyme"/>
    <property type="match status" value="1"/>
</dbReference>